<feature type="binding site" evidence="15">
    <location>
        <position position="129"/>
    </location>
    <ligand>
        <name>Mg(2+)</name>
        <dbReference type="ChEBI" id="CHEBI:18420"/>
    </ligand>
</feature>
<sequence length="496" mass="54437">MRYAVVLYPCSSFHHESVRPSRFPAPRRHPLLHRLPLAVARRLAGPGTADHFRERAGRGGAASRQRRRVPRRGRRRAAVGPQGGRRLSRAENPQAAAARPHRAGQGAGAQRPSLSAAMNAPQRKIIHVDCDCFYAAIEMRDDPSLRDVPLAVGGRPETRGVVATCNYIARRYGVHSAMSSARALRLCPELLIVPPDMARYRLASQQIMAIYQRYTEVIEPLSLDEAYLDVTGQPHERGSATLMAEAIRRQIRDEVGITASAGIAPNKFLAKVASDWNKPDGQYLIRPRDIDAFVAVLPVEKIHGVGRVTAERLHRLGIRSCGDLRRWSPADLFRHFGSFGERLLALAHGRDERPVSTDRSRKTISVEETYAQDLPDLASCLSKLPELVDRLQARLARSGSPAFKGLSVKLKFDDFSQTTVEQPGYALSMAAFGQLLRAGHARGARPARLLGVGVKLADDFDLPRQLRLFGRDGRPLPDSAPPAEAPPGGPEADSAA</sequence>
<evidence type="ECO:0000256" key="3">
    <source>
        <dbReference type="ARBA" id="ARBA00022457"/>
    </source>
</evidence>
<evidence type="ECO:0000256" key="5">
    <source>
        <dbReference type="ARBA" id="ARBA00022679"/>
    </source>
</evidence>
<dbReference type="HOGENOM" id="CLU_012348_0_0_4"/>
<dbReference type="GO" id="GO:0009432">
    <property type="term" value="P:SOS response"/>
    <property type="evidence" value="ECO:0007669"/>
    <property type="project" value="UniProtKB-ARBA"/>
</dbReference>
<feature type="region of interest" description="Disordered" evidence="16">
    <location>
        <begin position="469"/>
        <end position="496"/>
    </location>
</feature>
<dbReference type="HAMAP" id="MF_01113">
    <property type="entry name" value="DNApol_IV"/>
    <property type="match status" value="1"/>
</dbReference>
<keyword evidence="9 15" id="KW-0227">DNA damage</keyword>
<dbReference type="Proteomes" id="UP000001424">
    <property type="component" value="Chromosome"/>
</dbReference>
<evidence type="ECO:0000256" key="7">
    <source>
        <dbReference type="ARBA" id="ARBA00022705"/>
    </source>
</evidence>
<protein>
    <recommendedName>
        <fullName evidence="15">DNA polymerase IV</fullName>
        <shortName evidence="15">Pol IV</shortName>
        <ecNumber evidence="15">2.7.7.7</ecNumber>
    </recommendedName>
</protein>
<dbReference type="InterPro" id="IPR050116">
    <property type="entry name" value="DNA_polymerase-Y"/>
</dbReference>
<feature type="region of interest" description="Disordered" evidence="16">
    <location>
        <begin position="46"/>
        <end position="116"/>
    </location>
</feature>
<comment type="cofactor">
    <cofactor evidence="15">
        <name>Mg(2+)</name>
        <dbReference type="ChEBI" id="CHEBI:18420"/>
    </cofactor>
    <text evidence="15">Binds 2 magnesium ions per subunit.</text>
</comment>
<comment type="function">
    <text evidence="15">Poorly processive, error-prone DNA polymerase involved in untargeted mutagenesis. Copies undamaged DNA at stalled replication forks, which arise in vivo from mismatched or misaligned primer ends. These misaligned primers can be extended by PolIV. Exhibits no 3'-5' exonuclease (proofreading) activity. May be involved in translesional synthesis, in conjunction with the beta clamp from PolIII.</text>
</comment>
<evidence type="ECO:0000259" key="17">
    <source>
        <dbReference type="PROSITE" id="PS50173"/>
    </source>
</evidence>
<keyword evidence="19" id="KW-1185">Reference proteome</keyword>
<dbReference type="InterPro" id="IPR036775">
    <property type="entry name" value="DNA_pol_Y-fam_lit_finger_sf"/>
</dbReference>
<dbReference type="InterPro" id="IPR001126">
    <property type="entry name" value="UmuC"/>
</dbReference>
<dbReference type="GO" id="GO:0005829">
    <property type="term" value="C:cytosol"/>
    <property type="evidence" value="ECO:0007669"/>
    <property type="project" value="TreeGrafter"/>
</dbReference>
<dbReference type="SUPFAM" id="SSF100879">
    <property type="entry name" value="Lesion bypass DNA polymerase (Y-family), little finger domain"/>
    <property type="match status" value="1"/>
</dbReference>
<keyword evidence="5 15" id="KW-0808">Transferase</keyword>
<dbReference type="Gene3D" id="3.30.70.270">
    <property type="match status" value="1"/>
</dbReference>
<gene>
    <name evidence="18" type="primary">dinP</name>
    <name evidence="15" type="synonym">dinB</name>
    <name evidence="18" type="ordered locus">CV_4363</name>
</gene>
<keyword evidence="10 15" id="KW-0460">Magnesium</keyword>
<evidence type="ECO:0000256" key="16">
    <source>
        <dbReference type="SAM" id="MobiDB-lite"/>
    </source>
</evidence>
<dbReference type="PROSITE" id="PS50173">
    <property type="entry name" value="UMUC"/>
    <property type="match status" value="1"/>
</dbReference>
<dbReference type="InterPro" id="IPR053848">
    <property type="entry name" value="IMS_HHH_1"/>
</dbReference>
<feature type="compositionally biased region" description="Basic residues" evidence="16">
    <location>
        <begin position="64"/>
        <end position="77"/>
    </location>
</feature>
<dbReference type="PANTHER" id="PTHR11076:SF33">
    <property type="entry name" value="DNA POLYMERASE KAPPA"/>
    <property type="match status" value="1"/>
</dbReference>
<feature type="binding site" evidence="15">
    <location>
        <position position="224"/>
    </location>
    <ligand>
        <name>Mg(2+)</name>
        <dbReference type="ChEBI" id="CHEBI:18420"/>
    </ligand>
</feature>
<evidence type="ECO:0000256" key="1">
    <source>
        <dbReference type="ARBA" id="ARBA00004496"/>
    </source>
</evidence>
<dbReference type="SUPFAM" id="SSF56672">
    <property type="entry name" value="DNA/RNA polymerases"/>
    <property type="match status" value="1"/>
</dbReference>
<feature type="domain" description="UmuC" evidence="17">
    <location>
        <begin position="125"/>
        <end position="306"/>
    </location>
</feature>
<dbReference type="GO" id="GO:0006281">
    <property type="term" value="P:DNA repair"/>
    <property type="evidence" value="ECO:0007669"/>
    <property type="project" value="UniProtKB-UniRule"/>
</dbReference>
<feature type="active site" evidence="15">
    <location>
        <position position="225"/>
    </location>
</feature>
<evidence type="ECO:0000256" key="14">
    <source>
        <dbReference type="ARBA" id="ARBA00049244"/>
    </source>
</evidence>
<dbReference type="AlphaFoldDB" id="Q7NPX9"/>
<keyword evidence="11 15" id="KW-0239">DNA-directed DNA polymerase</keyword>
<dbReference type="PANTHER" id="PTHR11076">
    <property type="entry name" value="DNA REPAIR POLYMERASE UMUC / TRANSFERASE FAMILY MEMBER"/>
    <property type="match status" value="1"/>
</dbReference>
<evidence type="ECO:0000256" key="8">
    <source>
        <dbReference type="ARBA" id="ARBA00022723"/>
    </source>
</evidence>
<evidence type="ECO:0000256" key="4">
    <source>
        <dbReference type="ARBA" id="ARBA00022490"/>
    </source>
</evidence>
<evidence type="ECO:0000256" key="15">
    <source>
        <dbReference type="HAMAP-Rule" id="MF_01113"/>
    </source>
</evidence>
<evidence type="ECO:0000313" key="19">
    <source>
        <dbReference type="Proteomes" id="UP000001424"/>
    </source>
</evidence>
<evidence type="ECO:0000256" key="13">
    <source>
        <dbReference type="ARBA" id="ARBA00023204"/>
    </source>
</evidence>
<dbReference type="eggNOG" id="COG0389">
    <property type="taxonomic scope" value="Bacteria"/>
</dbReference>
<comment type="subunit">
    <text evidence="15">Monomer.</text>
</comment>
<dbReference type="Gene3D" id="3.40.1170.60">
    <property type="match status" value="1"/>
</dbReference>
<feature type="compositionally biased region" description="Pro residues" evidence="16">
    <location>
        <begin position="478"/>
        <end position="489"/>
    </location>
</feature>
<comment type="similarity">
    <text evidence="2 15">Belongs to the DNA polymerase type-Y family.</text>
</comment>
<dbReference type="Gene3D" id="1.10.150.20">
    <property type="entry name" value="5' to 3' exonuclease, C-terminal subdomain"/>
    <property type="match status" value="1"/>
</dbReference>
<dbReference type="Pfam" id="PF00817">
    <property type="entry name" value="IMS"/>
    <property type="match status" value="1"/>
</dbReference>
<keyword evidence="3 15" id="KW-0515">Mutator protein</keyword>
<organism evidence="18 19">
    <name type="scientific">Chromobacterium violaceum (strain ATCC 12472 / DSM 30191 / JCM 1249 / CCUG 213 / NBRC 12614 / NCIMB 9131 / NCTC 9757 / MK)</name>
    <dbReference type="NCBI Taxonomy" id="243365"/>
    <lineage>
        <taxon>Bacteria</taxon>
        <taxon>Pseudomonadati</taxon>
        <taxon>Pseudomonadota</taxon>
        <taxon>Betaproteobacteria</taxon>
        <taxon>Neisseriales</taxon>
        <taxon>Chromobacteriaceae</taxon>
        <taxon>Chromobacterium</taxon>
    </lineage>
</organism>
<feature type="site" description="Substrate discrimination" evidence="15">
    <location>
        <position position="134"/>
    </location>
</feature>
<keyword evidence="8 15" id="KW-0479">Metal-binding</keyword>
<evidence type="ECO:0000313" key="18">
    <source>
        <dbReference type="EMBL" id="AAQ62022.1"/>
    </source>
</evidence>
<accession>Q7NPX9</accession>
<keyword evidence="6 15" id="KW-0548">Nucleotidyltransferase</keyword>
<evidence type="ECO:0000256" key="9">
    <source>
        <dbReference type="ARBA" id="ARBA00022763"/>
    </source>
</evidence>
<evidence type="ECO:0000256" key="2">
    <source>
        <dbReference type="ARBA" id="ARBA00010945"/>
    </source>
</evidence>
<dbReference type="FunFam" id="3.40.1170.60:FF:000001">
    <property type="entry name" value="DNA polymerase IV"/>
    <property type="match status" value="1"/>
</dbReference>
<dbReference type="EMBL" id="AE016825">
    <property type="protein sequence ID" value="AAQ62022.1"/>
    <property type="molecule type" value="Genomic_DNA"/>
</dbReference>
<comment type="catalytic activity">
    <reaction evidence="14 15">
        <text>DNA(n) + a 2'-deoxyribonucleoside 5'-triphosphate = DNA(n+1) + diphosphate</text>
        <dbReference type="Rhea" id="RHEA:22508"/>
        <dbReference type="Rhea" id="RHEA-COMP:17339"/>
        <dbReference type="Rhea" id="RHEA-COMP:17340"/>
        <dbReference type="ChEBI" id="CHEBI:33019"/>
        <dbReference type="ChEBI" id="CHEBI:61560"/>
        <dbReference type="ChEBI" id="CHEBI:173112"/>
        <dbReference type="EC" id="2.7.7.7"/>
    </reaction>
</comment>
<keyword evidence="13 15" id="KW-0234">DNA repair</keyword>
<dbReference type="GO" id="GO:0003887">
    <property type="term" value="F:DNA-directed DNA polymerase activity"/>
    <property type="evidence" value="ECO:0007669"/>
    <property type="project" value="UniProtKB-UniRule"/>
</dbReference>
<dbReference type="InterPro" id="IPR043502">
    <property type="entry name" value="DNA/RNA_pol_sf"/>
</dbReference>
<dbReference type="EC" id="2.7.7.7" evidence="15"/>
<evidence type="ECO:0000256" key="11">
    <source>
        <dbReference type="ARBA" id="ARBA00022932"/>
    </source>
</evidence>
<evidence type="ECO:0000256" key="12">
    <source>
        <dbReference type="ARBA" id="ARBA00023125"/>
    </source>
</evidence>
<keyword evidence="7 15" id="KW-0235">DNA replication</keyword>
<dbReference type="FunFam" id="1.10.150.20:FF:000019">
    <property type="entry name" value="DNA polymerase IV"/>
    <property type="match status" value="1"/>
</dbReference>
<dbReference type="GO" id="GO:0042276">
    <property type="term" value="P:error-prone translesion synthesis"/>
    <property type="evidence" value="ECO:0007669"/>
    <property type="project" value="TreeGrafter"/>
</dbReference>
<dbReference type="Gene3D" id="3.30.1490.100">
    <property type="entry name" value="DNA polymerase, Y-family, little finger domain"/>
    <property type="match status" value="1"/>
</dbReference>
<proteinExistence type="inferred from homology"/>
<dbReference type="CDD" id="cd03586">
    <property type="entry name" value="PolY_Pol_IV_kappa"/>
    <property type="match status" value="1"/>
</dbReference>
<dbReference type="NCBIfam" id="NF002677">
    <property type="entry name" value="PRK02406.1"/>
    <property type="match status" value="1"/>
</dbReference>
<dbReference type="Pfam" id="PF21999">
    <property type="entry name" value="IMS_HHH_1"/>
    <property type="match status" value="1"/>
</dbReference>
<dbReference type="GO" id="GO:0006261">
    <property type="term" value="P:DNA-templated DNA replication"/>
    <property type="evidence" value="ECO:0007669"/>
    <property type="project" value="UniProtKB-UniRule"/>
</dbReference>
<dbReference type="GO" id="GO:0000287">
    <property type="term" value="F:magnesium ion binding"/>
    <property type="evidence" value="ECO:0007669"/>
    <property type="project" value="UniProtKB-UniRule"/>
</dbReference>
<reference evidence="18 19" key="1">
    <citation type="journal article" date="2003" name="Proc. Natl. Acad. Sci. U.S.A.">
        <title>The complete genome sequence of Chromobacterium violaceum reveals remarkable and exploitable bacterial adaptability.</title>
        <authorList>
            <person name="Vasconcelos A.T.R."/>
            <person name="de Almeida D.F."/>
            <person name="Almeida F.C."/>
            <person name="de Almeida L.G.P."/>
            <person name="de Almeida R."/>
            <person name="Goncalves J.A.A."/>
            <person name="Andrade E.M."/>
            <person name="Antonio R.V."/>
            <person name="Araripe J."/>
            <person name="de Araujo M.F.F."/>
            <person name="Filho S.A."/>
            <person name="Azevedo V."/>
            <person name="Batista A.J."/>
            <person name="Bataus L.A.M."/>
            <person name="Batista J.S."/>
            <person name="Belo A."/>
            <person name="vander Berg C."/>
            <person name="Blamey J."/>
            <person name="Bogo M."/>
            <person name="Bonato S."/>
            <person name="Bordignon J."/>
            <person name="Brito C.A."/>
            <person name="Brocchi M."/>
            <person name="Burity H.A."/>
            <person name="Camargo A.A."/>
            <person name="Cardoso D.D.P."/>
            <person name="Carneiro N.P."/>
            <person name="Carraro D.M."/>
            <person name="Carvalho C.M.B."/>
            <person name="Cascardo J.C.M."/>
            <person name="Cavada B.S."/>
            <person name="Chueire L.M.O."/>
            <person name="Pasa T.B.C."/>
            <person name="Duran N."/>
            <person name="Fagundes N."/>
            <person name="Falcao C.L."/>
            <person name="Fantinatti F."/>
            <person name="Farias I.P."/>
            <person name="Felipe M.S.S."/>
            <person name="Ferrari L.P."/>
            <person name="Ferro J.A."/>
            <person name="Ferro M.I.T."/>
            <person name="Franco G.R."/>
            <person name="Freitas N.S.A."/>
            <person name="Furlan L.R."/>
            <person name="Gazzinelli R.T."/>
            <person name="Gomes E.A."/>
            <person name="Goncalves P.R."/>
            <person name="Grangeiro T.B."/>
            <person name="Grattapaglia D."/>
            <person name="Grisard E.C."/>
            <person name="Guimaraes C.T."/>
            <person name="Hanna E.S."/>
            <person name="Hungria M."/>
            <person name="Jardim S.N."/>
            <person name="Laurino J."/>
            <person name="Leoi L.C.T."/>
            <person name="Fassarella L."/>
            <person name="Lima A."/>
            <person name="Loureiro M.F."/>
            <person name="Lyra M.C.P."/>
            <person name="Macedo M."/>
            <person name="Madeira H.M.F."/>
            <person name="Manfio G.P."/>
            <person name="Maranhao A.Q."/>
            <person name="Martins W.S."/>
            <person name="di Mauro S.M.Z."/>
            <person name="de Medeiros S.R.B."/>
            <person name="Meissner R.D.V."/>
            <person name="Menck C.F.M."/>
            <person name="Moreira M.A.M."/>
            <person name="Nascimento F.F."/>
            <person name="Nicolas M.F."/>
            <person name="Oliveira J.G."/>
            <person name="Oliveira S.C."/>
            <person name="Paixao R.F.C."/>
            <person name="Parente J.A."/>
            <person name="Pedrosa F.O."/>
            <person name="Pena S.J.D."/>
            <person name="Perreira J.O."/>
            <person name="Perreira M."/>
            <person name="Pinto L.S.R.C."/>
            <person name="Pinto L.S."/>
            <person name="Porto J.I.R."/>
            <person name="Potrich D.P."/>
            <person name="Neto C.E.R."/>
            <person name="Reis A.M.M."/>
            <person name="Rigo L.U."/>
            <person name="Rondinelli E."/>
            <person name="dos Santos E.B.P."/>
            <person name="Santos F.R."/>
            <person name="Schneider M.P.C."/>
            <person name="Seuanez H.N."/>
            <person name="Silva A.M.R."/>
            <person name="da Silva A.L.C."/>
            <person name="Silva D.W."/>
            <person name="Silva R."/>
            <person name="Simoes I.C."/>
            <person name="Simon D."/>
            <person name="Soares C.M.A."/>
            <person name="Soares R.B.A."/>
            <person name="Souza E.M."/>
            <person name="Souza K.R.L."/>
            <person name="Souza R.C."/>
            <person name="Steffens M.B.R."/>
            <person name="Steindel M."/>
            <person name="Teixeira S.R."/>
            <person name="Urmenyi T."/>
            <person name="Vettore A."/>
            <person name="Wassem R."/>
            <person name="Zaha A."/>
            <person name="Simpson A.J.G."/>
        </authorList>
    </citation>
    <scope>NUCLEOTIDE SEQUENCE [LARGE SCALE GENOMIC DNA]</scope>
    <source>
        <strain evidence="19">ATCC 12472 / DSM 30191 / JCM 1249 / NBRC 12614 / NCIMB 9131 / NCTC 9757</strain>
    </source>
</reference>
<dbReference type="InterPro" id="IPR017961">
    <property type="entry name" value="DNA_pol_Y-fam_little_finger"/>
</dbReference>
<evidence type="ECO:0000256" key="6">
    <source>
        <dbReference type="ARBA" id="ARBA00022695"/>
    </source>
</evidence>
<dbReference type="GO" id="GO:0003684">
    <property type="term" value="F:damaged DNA binding"/>
    <property type="evidence" value="ECO:0007669"/>
    <property type="project" value="InterPro"/>
</dbReference>
<keyword evidence="12 15" id="KW-0238">DNA-binding</keyword>
<dbReference type="Pfam" id="PF11799">
    <property type="entry name" value="IMS_C"/>
    <property type="match status" value="1"/>
</dbReference>
<name>Q7NPX9_CHRVO</name>
<dbReference type="InterPro" id="IPR043128">
    <property type="entry name" value="Rev_trsase/Diguanyl_cyclase"/>
</dbReference>
<evidence type="ECO:0000256" key="10">
    <source>
        <dbReference type="ARBA" id="ARBA00022842"/>
    </source>
</evidence>
<dbReference type="KEGG" id="cvi:CV_4363"/>
<dbReference type="InterPro" id="IPR022880">
    <property type="entry name" value="DNApol_IV"/>
</dbReference>
<keyword evidence="4 15" id="KW-0963">Cytoplasm</keyword>
<comment type="subcellular location">
    <subcellularLocation>
        <location evidence="1 15">Cytoplasm</location>
    </subcellularLocation>
</comment>
<dbReference type="STRING" id="243365.CV_4363"/>